<accession>A0A8S9L164</accession>
<name>A0A8S9L164_BRACR</name>
<dbReference type="AlphaFoldDB" id="A0A8S9L164"/>
<evidence type="ECO:0000313" key="1">
    <source>
        <dbReference type="EMBL" id="KAF2599801.1"/>
    </source>
</evidence>
<reference evidence="1" key="1">
    <citation type="submission" date="2019-12" db="EMBL/GenBank/DDBJ databases">
        <title>Genome sequencing and annotation of Brassica cretica.</title>
        <authorList>
            <person name="Studholme D.J."/>
            <person name="Sarris P.F."/>
        </authorList>
    </citation>
    <scope>NUCLEOTIDE SEQUENCE</scope>
    <source>
        <strain evidence="1">PFS-001/15</strain>
        <tissue evidence="1">Leaf</tissue>
    </source>
</reference>
<organism evidence="1 2">
    <name type="scientific">Brassica cretica</name>
    <name type="common">Mustard</name>
    <dbReference type="NCBI Taxonomy" id="69181"/>
    <lineage>
        <taxon>Eukaryota</taxon>
        <taxon>Viridiplantae</taxon>
        <taxon>Streptophyta</taxon>
        <taxon>Embryophyta</taxon>
        <taxon>Tracheophyta</taxon>
        <taxon>Spermatophyta</taxon>
        <taxon>Magnoliopsida</taxon>
        <taxon>eudicotyledons</taxon>
        <taxon>Gunneridae</taxon>
        <taxon>Pentapetalae</taxon>
        <taxon>rosids</taxon>
        <taxon>malvids</taxon>
        <taxon>Brassicales</taxon>
        <taxon>Brassicaceae</taxon>
        <taxon>Brassiceae</taxon>
        <taxon>Brassica</taxon>
    </lineage>
</organism>
<gene>
    <name evidence="1" type="ORF">F2Q68_00011883</name>
</gene>
<dbReference type="EMBL" id="QGKW02000717">
    <property type="protein sequence ID" value="KAF2599801.1"/>
    <property type="molecule type" value="Genomic_DNA"/>
</dbReference>
<protein>
    <submittedName>
        <fullName evidence="1">Uncharacterized protein</fullName>
    </submittedName>
</protein>
<proteinExistence type="predicted"/>
<sequence length="80" mass="8897">MNKSFKWKFLIEIQSRNPQLSTLLFSFPTAGFASWFQNPLVSCRFSLSSAPEPSAPPPLTGSQYSSGLVELQVSCALWLK</sequence>
<comment type="caution">
    <text evidence="1">The sequence shown here is derived from an EMBL/GenBank/DDBJ whole genome shotgun (WGS) entry which is preliminary data.</text>
</comment>
<dbReference type="Proteomes" id="UP000712281">
    <property type="component" value="Unassembled WGS sequence"/>
</dbReference>
<evidence type="ECO:0000313" key="2">
    <source>
        <dbReference type="Proteomes" id="UP000712281"/>
    </source>
</evidence>